<dbReference type="InterPro" id="IPR032808">
    <property type="entry name" value="DoxX"/>
</dbReference>
<keyword evidence="3" id="KW-1133">Transmembrane helix</keyword>
<keyword evidence="4" id="KW-0472">Membrane</keyword>
<name>A0ABT6M6W9_9NOCA</name>
<evidence type="ECO:0000313" key="7">
    <source>
        <dbReference type="Proteomes" id="UP001160334"/>
    </source>
</evidence>
<reference evidence="6 7" key="1">
    <citation type="submission" date="2023-04" db="EMBL/GenBank/DDBJ databases">
        <title>Forest soil microbial communities from Buena Vista Peninsula, Colon Province, Panama.</title>
        <authorList>
            <person name="Bouskill N."/>
        </authorList>
    </citation>
    <scope>NUCLEOTIDE SEQUENCE [LARGE SCALE GENOMIC DNA]</scope>
    <source>
        <strain evidence="6 7">CFH S0262</strain>
    </source>
</reference>
<evidence type="ECO:0000256" key="5">
    <source>
        <dbReference type="SAM" id="MobiDB-lite"/>
    </source>
</evidence>
<dbReference type="EMBL" id="JARXVC010000002">
    <property type="protein sequence ID" value="MDH6280054.1"/>
    <property type="molecule type" value="Genomic_DNA"/>
</dbReference>
<gene>
    <name evidence="6" type="ORF">M2280_001263</name>
</gene>
<organism evidence="6 7">
    <name type="scientific">Prescottella agglutinans</name>
    <dbReference type="NCBI Taxonomy" id="1644129"/>
    <lineage>
        <taxon>Bacteria</taxon>
        <taxon>Bacillati</taxon>
        <taxon>Actinomycetota</taxon>
        <taxon>Actinomycetes</taxon>
        <taxon>Mycobacteriales</taxon>
        <taxon>Nocardiaceae</taxon>
        <taxon>Prescottella</taxon>
    </lineage>
</organism>
<feature type="region of interest" description="Disordered" evidence="5">
    <location>
        <begin position="277"/>
        <end position="297"/>
    </location>
</feature>
<keyword evidence="2" id="KW-0812">Transmembrane</keyword>
<evidence type="ECO:0000313" key="6">
    <source>
        <dbReference type="EMBL" id="MDH6280054.1"/>
    </source>
</evidence>
<keyword evidence="7" id="KW-1185">Reference proteome</keyword>
<dbReference type="Proteomes" id="UP001160334">
    <property type="component" value="Unassembled WGS sequence"/>
</dbReference>
<evidence type="ECO:0000256" key="4">
    <source>
        <dbReference type="ARBA" id="ARBA00023136"/>
    </source>
</evidence>
<proteinExistence type="predicted"/>
<comment type="caution">
    <text evidence="6">The sequence shown here is derived from an EMBL/GenBank/DDBJ whole genome shotgun (WGS) entry which is preliminary data.</text>
</comment>
<dbReference type="RefSeq" id="WP_280759396.1">
    <property type="nucleotide sequence ID" value="NZ_JARXVC010000002.1"/>
</dbReference>
<sequence length="314" mass="33621">MLVRRIARPLLSTVFIAGGIDSIRSPGARAQAAGPFIEKTAATLPGAVTDKFPSDPESLVKINGAIQVAAGVLLALGKAPRASSLVLAGTVVPTTLAGHDFWNVDDPQMRAVQRTQFFKNMTILGGLLIAAVDTEGKPSLGWRGRRAAKRAQESIADALSSNGSRDTELVKLVPERARSAAEQAGERGTELFDVARHRGIELAHLARERGVEFGEVARERGPVLAELARERGAELAHLAKERGVEFGEVARERGPVLAELARERGAELAQLARERGSEWAATAGEQSEELSRQARKRAERALETARAKAVELQG</sequence>
<evidence type="ECO:0000256" key="1">
    <source>
        <dbReference type="ARBA" id="ARBA00004141"/>
    </source>
</evidence>
<evidence type="ECO:0000256" key="2">
    <source>
        <dbReference type="ARBA" id="ARBA00022692"/>
    </source>
</evidence>
<evidence type="ECO:0000256" key="3">
    <source>
        <dbReference type="ARBA" id="ARBA00022989"/>
    </source>
</evidence>
<dbReference type="Pfam" id="PF07681">
    <property type="entry name" value="DoxX"/>
    <property type="match status" value="1"/>
</dbReference>
<accession>A0ABT6M6W9</accession>
<comment type="subcellular location">
    <subcellularLocation>
        <location evidence="1">Membrane</location>
        <topology evidence="1">Multi-pass membrane protein</topology>
    </subcellularLocation>
</comment>
<protein>
    <submittedName>
        <fullName evidence="6">Membrane protein YphA (DoxX/SURF4 family)</fullName>
    </submittedName>
</protein>